<dbReference type="Proteomes" id="UP001457898">
    <property type="component" value="Unassembled WGS sequence"/>
</dbReference>
<evidence type="ECO:0000313" key="2">
    <source>
        <dbReference type="Proteomes" id="UP001457898"/>
    </source>
</evidence>
<sequence>MAAGMAVPVRIWGYAAASMNLQTKEETFSAMVVYDQVEVLS</sequence>
<protein>
    <submittedName>
        <fullName evidence="1">Uncharacterized protein</fullName>
    </submittedName>
</protein>
<accession>A0ABV1DI03</accession>
<proteinExistence type="predicted"/>
<keyword evidence="2" id="KW-1185">Reference proteome</keyword>
<dbReference type="RefSeq" id="WP_255786267.1">
    <property type="nucleotide sequence ID" value="NZ_JBBMFP010000002.1"/>
</dbReference>
<gene>
    <name evidence="1" type="ORF">WMO65_03180</name>
</gene>
<dbReference type="EMBL" id="JBBMFP010000002">
    <property type="protein sequence ID" value="MEQ2429997.1"/>
    <property type="molecule type" value="Genomic_DNA"/>
</dbReference>
<organism evidence="1 2">
    <name type="scientific">Blautia caccae</name>
    <dbReference type="NCBI Taxonomy" id="3133175"/>
    <lineage>
        <taxon>Bacteria</taxon>
        <taxon>Bacillati</taxon>
        <taxon>Bacillota</taxon>
        <taxon>Clostridia</taxon>
        <taxon>Lachnospirales</taxon>
        <taxon>Lachnospiraceae</taxon>
        <taxon>Blautia</taxon>
    </lineage>
</organism>
<evidence type="ECO:0000313" key="1">
    <source>
        <dbReference type="EMBL" id="MEQ2429997.1"/>
    </source>
</evidence>
<reference evidence="1 2" key="1">
    <citation type="submission" date="2024-03" db="EMBL/GenBank/DDBJ databases">
        <title>Human intestinal bacterial collection.</title>
        <authorList>
            <person name="Pauvert C."/>
            <person name="Hitch T.C.A."/>
            <person name="Clavel T."/>
        </authorList>
    </citation>
    <scope>NUCLEOTIDE SEQUENCE [LARGE SCALE GENOMIC DNA]</scope>
    <source>
        <strain evidence="1 2">CLA-SR-H028</strain>
    </source>
</reference>
<name>A0ABV1DI03_9FIRM</name>
<comment type="caution">
    <text evidence="1">The sequence shown here is derived from an EMBL/GenBank/DDBJ whole genome shotgun (WGS) entry which is preliminary data.</text>
</comment>